<reference evidence="4" key="1">
    <citation type="submission" date="2020-11" db="EMBL/GenBank/DDBJ databases">
        <authorList>
            <person name="Tran Van P."/>
        </authorList>
    </citation>
    <scope>NUCLEOTIDE SEQUENCE</scope>
</reference>
<dbReference type="EMBL" id="LR901823">
    <property type="protein sequence ID" value="CAD7249457.1"/>
    <property type="molecule type" value="Genomic_DNA"/>
</dbReference>
<dbReference type="OrthoDB" id="10251809at2759"/>
<dbReference type="InterPro" id="IPR015915">
    <property type="entry name" value="Kelch-typ_b-propeller"/>
</dbReference>
<dbReference type="Gene3D" id="3.40.50.300">
    <property type="entry name" value="P-loop containing nucleotide triphosphate hydrolases"/>
    <property type="match status" value="1"/>
</dbReference>
<evidence type="ECO:0000256" key="1">
    <source>
        <dbReference type="ARBA" id="ARBA00022441"/>
    </source>
</evidence>
<sequence>MLDMMEGKKRLSPSNDGKILKDKGERVKHNCEDLKILSGLRPLEKAKEGNFFKEDPRKNPWMRVRLAGHEDLPFCDAAEKYQKEYYPEAEERAYSFPAGYVLKGKIQEELFHELETSEPANEANEEIKIKSDFTAEAEVFDCLKEELAHTPSFITCGYDFNSTFYKAMGIAGKWTKKGEERWKRKGFDILRGELDVCGIFFDGRRVVVLSIEVKSIKQTDNHQVLRDRVGGAVGQLKKCEQFLQQIIGAMSLTDIFFCSFVALPYVSRRDVALSLKCDCHLNILTKDDLESRTAFREFLWNEERGITLTQQGTTYIKAKQCYLDVMRTFVAASVTVEEMPRTIEELHENIDKWMQRALFFLTPHQKQILKEDRSVLFLVGGQGTGKTYLLLNRAKQLAEKGEKVTIVNMSEGKLTTNMKKWCKESQDMKDFITVMDYKEFLATRQSSNTASVFSKIKQFFLPRDDVRGTLLEKINAQIDSHVLIDEMQINFGMVDRDVLQLEEKWMEFMREKQCRSLWIAWRPSDTTYSEILDIHRIVNFLGREKVEMLKEMKRSTKELGEFVIEVTLFIQKRFPCFTDLPMQGLDYGLHGTDDSNEEKPLPGVVFVLSPPTEYEVYRWASEAIMAIQSISKQSSSGVSQDPMDESSYEKISWTDFLEENYFSLPDFKSEEWKIELIFGPNRSGKTAFLFDKLKKKAEEGNEEMRKSGETSCRRETLEKSKRYEKWGRKHRIMFVDCSRWARTDYPPSLSLVDVKERMKSTEILNVAGILTPMTLDEVVDVCDVYDLIQLHVLGTNVSLSPQVIKELMVRLLENDDRGLHIAFDDVPIHGYVASGDTDSLRVEWENIISALSSHSPLASLTIAFHPYIDRRHTFNVKEFKKEFQPSSPTNVRILQGCQDANFPLCRLLHRVLSHESSAELQVKPATLNTQPQPSSLVFGVRPTLVTPPIGLHYHGRWKCIGGQGRGCVAITAAAFFLSQPHGDVVVLVSDEEIQKIFAEALGMMDSASGSTSREAPQIFQVKDYRGCEYSHVMCVGVEDTWMVEGISRAIQTLYIVDGGTSAAVQSRMGLWMEMERRGLLLHRPLQSSNALESLSDENWKSLNRKSLFLKIPQDTCMDETGRTEISSLKGAMRIFALGTGEDGLPGMWEVSKDKNNSTLWVHEGHSAGDVFLPQYDMLIHGAEGEVRILHLDGKDAHKAPYSWDQKLTILPPFIVDGTMGVGTWDSLFLLGGEKYPCEGRRLDLDSGTWMDLPKLTQGRQDAALVMLDHNNILVLGGWDPQKKKQLSGCERLDVRMRGWLHFPQNLPLPVVGHAATLYDDHVYISGGFRDGESRGKVWRCRVNGESPWDTLLPSLQFKRHNHGMVEDGAGGLEVIGGNYERAGGKSMGVLSTENLTLDEGRGWESKHKLPFIKLWKASSMKFISGRGSPSPHF</sequence>
<dbReference type="SUPFAM" id="SSF52540">
    <property type="entry name" value="P-loop containing nucleoside triphosphate hydrolases"/>
    <property type="match status" value="1"/>
</dbReference>
<gene>
    <name evidence="4" type="ORF">DSTB1V02_LOCUS9252</name>
</gene>
<feature type="region of interest" description="Disordered" evidence="3">
    <location>
        <begin position="1"/>
        <end position="24"/>
    </location>
</feature>
<dbReference type="EMBL" id="CAJPEV010002306">
    <property type="protein sequence ID" value="CAG0896467.1"/>
    <property type="molecule type" value="Genomic_DNA"/>
</dbReference>
<keyword evidence="2" id="KW-0677">Repeat</keyword>
<organism evidence="4">
    <name type="scientific">Darwinula stevensoni</name>
    <dbReference type="NCBI Taxonomy" id="69355"/>
    <lineage>
        <taxon>Eukaryota</taxon>
        <taxon>Metazoa</taxon>
        <taxon>Ecdysozoa</taxon>
        <taxon>Arthropoda</taxon>
        <taxon>Crustacea</taxon>
        <taxon>Oligostraca</taxon>
        <taxon>Ostracoda</taxon>
        <taxon>Podocopa</taxon>
        <taxon>Podocopida</taxon>
        <taxon>Darwinulocopina</taxon>
        <taxon>Darwinuloidea</taxon>
        <taxon>Darwinulidae</taxon>
        <taxon>Darwinula</taxon>
    </lineage>
</organism>
<dbReference type="SUPFAM" id="SSF117281">
    <property type="entry name" value="Kelch motif"/>
    <property type="match status" value="1"/>
</dbReference>
<keyword evidence="5" id="KW-1185">Reference proteome</keyword>
<evidence type="ECO:0000256" key="2">
    <source>
        <dbReference type="ARBA" id="ARBA00022737"/>
    </source>
</evidence>
<name>A0A7R9FNK0_9CRUS</name>
<dbReference type="PANTHER" id="PTHR45632:SF3">
    <property type="entry name" value="KELCH-LIKE PROTEIN 32"/>
    <property type="match status" value="1"/>
</dbReference>
<protein>
    <submittedName>
        <fullName evidence="4">Uncharacterized protein</fullName>
    </submittedName>
</protein>
<dbReference type="InterPro" id="IPR027417">
    <property type="entry name" value="P-loop_NTPase"/>
</dbReference>
<evidence type="ECO:0000313" key="4">
    <source>
        <dbReference type="EMBL" id="CAD7249457.1"/>
    </source>
</evidence>
<keyword evidence="1" id="KW-0880">Kelch repeat</keyword>
<accession>A0A7R9FNK0</accession>
<dbReference type="Gene3D" id="2.120.10.80">
    <property type="entry name" value="Kelch-type beta propeller"/>
    <property type="match status" value="1"/>
</dbReference>
<proteinExistence type="predicted"/>
<dbReference type="PANTHER" id="PTHR45632">
    <property type="entry name" value="LD33804P"/>
    <property type="match status" value="1"/>
</dbReference>
<evidence type="ECO:0000256" key="3">
    <source>
        <dbReference type="SAM" id="MobiDB-lite"/>
    </source>
</evidence>
<evidence type="ECO:0000313" key="5">
    <source>
        <dbReference type="Proteomes" id="UP000677054"/>
    </source>
</evidence>
<dbReference type="Proteomes" id="UP000677054">
    <property type="component" value="Unassembled WGS sequence"/>
</dbReference>